<proteinExistence type="predicted"/>
<comment type="caution">
    <text evidence="1">The sequence shown here is derived from an EMBL/GenBank/DDBJ whole genome shotgun (WGS) entry which is preliminary data.</text>
</comment>
<accession>A0A1F7FKY3</accession>
<evidence type="ECO:0000313" key="1">
    <source>
        <dbReference type="EMBL" id="OGK07127.1"/>
    </source>
</evidence>
<organism evidence="1 2">
    <name type="scientific">Candidatus Raymondbacteria bacterium RIFOXYD12_FULL_49_13</name>
    <dbReference type="NCBI Taxonomy" id="1817890"/>
    <lineage>
        <taxon>Bacteria</taxon>
        <taxon>Raymondiibacteriota</taxon>
    </lineage>
</organism>
<dbReference type="Proteomes" id="UP000179243">
    <property type="component" value="Unassembled WGS sequence"/>
</dbReference>
<name>A0A1F7FKY3_UNCRA</name>
<sequence>MRQEPDKREHFLVAGKNRAPYFANKGLRQTALERFVHALAEAADARSSGIEFIKKDCAVRTGKAFFDKFQGFADCAGKTGFCDGKIIMTEDVTQVKDDRCYWCVAVHVICLCKRC</sequence>
<gene>
    <name evidence="1" type="ORF">A2519_09210</name>
</gene>
<evidence type="ECO:0000313" key="2">
    <source>
        <dbReference type="Proteomes" id="UP000179243"/>
    </source>
</evidence>
<dbReference type="EMBL" id="MFYX01000013">
    <property type="protein sequence ID" value="OGK07127.1"/>
    <property type="molecule type" value="Genomic_DNA"/>
</dbReference>
<reference evidence="1 2" key="1">
    <citation type="journal article" date="2016" name="Nat. Commun.">
        <title>Thousands of microbial genomes shed light on interconnected biogeochemical processes in an aquifer system.</title>
        <authorList>
            <person name="Anantharaman K."/>
            <person name="Brown C.T."/>
            <person name="Hug L.A."/>
            <person name="Sharon I."/>
            <person name="Castelle C.J."/>
            <person name="Probst A.J."/>
            <person name="Thomas B.C."/>
            <person name="Singh A."/>
            <person name="Wilkins M.J."/>
            <person name="Karaoz U."/>
            <person name="Brodie E.L."/>
            <person name="Williams K.H."/>
            <person name="Hubbard S.S."/>
            <person name="Banfield J.F."/>
        </authorList>
    </citation>
    <scope>NUCLEOTIDE SEQUENCE [LARGE SCALE GENOMIC DNA]</scope>
</reference>
<dbReference type="AlphaFoldDB" id="A0A1F7FKY3"/>
<protein>
    <submittedName>
        <fullName evidence="1">Uncharacterized protein</fullName>
    </submittedName>
</protein>